<sequence>MEEKATSAEVNSISKFTKEQIRAANQASILDYAHERGIDLEQTGANSYRGVEHDSLVIVPSKNYFMWNSRGISGQGALSFALNYELADENLTKNIKFLTATKNVLESGASKGGNFTIKREPFKFDTKELDPEGKMNHVWAYMHQTRGISNSTINELHQNKMLEQDRKGSALFIWRDPKDKHKVLGVSKQGTYVNHKIFGKRGTLKQIEKNSTMGYGFYFDSPNMHGKTPENIRFFESPIDAISFFDLSKAKNPIGLQNTRFVAMNGLKESVFNTFIKTTADQLLKEGGQIKSIGLGVDNDAAGQNFAHKIQSKYPKVKYIKPSPKYGKDWNDVLKAYREIQSEAQKTLTKSRQPIKKTLITDPQAQEYARSQLMGRER</sequence>
<gene>
    <name evidence="2" type="ORF">SAMN04487792_1662</name>
</gene>
<dbReference type="AlphaFoldDB" id="A0A1I1U5F0"/>
<dbReference type="Gene3D" id="3.40.1360.10">
    <property type="match status" value="1"/>
</dbReference>
<reference evidence="3" key="1">
    <citation type="submission" date="2016-10" db="EMBL/GenBank/DDBJ databases">
        <authorList>
            <person name="Varghese N."/>
            <person name="Submissions S."/>
        </authorList>
    </citation>
    <scope>NUCLEOTIDE SEQUENCE [LARGE SCALE GENOMIC DNA]</scope>
    <source>
        <strain evidence="3">R-53102</strain>
    </source>
</reference>
<dbReference type="Pfam" id="PF13154">
    <property type="entry name" value="DUF3991"/>
    <property type="match status" value="1"/>
</dbReference>
<evidence type="ECO:0000313" key="2">
    <source>
        <dbReference type="EMBL" id="SFD63110.1"/>
    </source>
</evidence>
<accession>A0A1I1U5F0</accession>
<proteinExistence type="predicted"/>
<evidence type="ECO:0000313" key="3">
    <source>
        <dbReference type="Proteomes" id="UP000199599"/>
    </source>
</evidence>
<dbReference type="RefSeq" id="WP_228150129.1">
    <property type="nucleotide sequence ID" value="NZ_CBCRVU010000006.1"/>
</dbReference>
<dbReference type="SUPFAM" id="SSF57783">
    <property type="entry name" value="Zinc beta-ribbon"/>
    <property type="match status" value="1"/>
</dbReference>
<dbReference type="InterPro" id="IPR025054">
    <property type="entry name" value="DUF3991"/>
</dbReference>
<dbReference type="Pfam" id="PF13155">
    <property type="entry name" value="Toprim_2"/>
    <property type="match status" value="1"/>
</dbReference>
<dbReference type="Proteomes" id="UP000199599">
    <property type="component" value="Unassembled WGS sequence"/>
</dbReference>
<dbReference type="EMBL" id="FOMN01000015">
    <property type="protein sequence ID" value="SFD63110.1"/>
    <property type="molecule type" value="Genomic_DNA"/>
</dbReference>
<feature type="domain" description="DUF3991" evidence="1">
    <location>
        <begin position="140"/>
        <end position="200"/>
    </location>
</feature>
<name>A0A1I1U5F0_9LACO</name>
<protein>
    <recommendedName>
        <fullName evidence="1">DUF3991 domain-containing protein</fullName>
    </recommendedName>
</protein>
<dbReference type="STRING" id="1505723.SAMN04487792_1662"/>
<evidence type="ECO:0000259" key="1">
    <source>
        <dbReference type="Pfam" id="PF13154"/>
    </source>
</evidence>
<organism evidence="2 3">
    <name type="scientific">Lactobacillus bombicola</name>
    <dbReference type="NCBI Taxonomy" id="1505723"/>
    <lineage>
        <taxon>Bacteria</taxon>
        <taxon>Bacillati</taxon>
        <taxon>Bacillota</taxon>
        <taxon>Bacilli</taxon>
        <taxon>Lactobacillales</taxon>
        <taxon>Lactobacillaceae</taxon>
        <taxon>Lactobacillus</taxon>
    </lineage>
</organism>